<dbReference type="InterPro" id="IPR025724">
    <property type="entry name" value="GAG-pre-integrase_dom"/>
</dbReference>
<evidence type="ECO:0000313" key="6">
    <source>
        <dbReference type="EMBL" id="MCH81590.1"/>
    </source>
</evidence>
<evidence type="ECO:0000259" key="5">
    <source>
        <dbReference type="Pfam" id="PF22936"/>
    </source>
</evidence>
<feature type="region of interest" description="Disordered" evidence="2">
    <location>
        <begin position="218"/>
        <end position="255"/>
    </location>
</feature>
<dbReference type="PANTHER" id="PTHR43383">
    <property type="entry name" value="NODULIN 6"/>
    <property type="match status" value="1"/>
</dbReference>
<dbReference type="Pfam" id="PF07727">
    <property type="entry name" value="RVT_2"/>
    <property type="match status" value="1"/>
</dbReference>
<keyword evidence="1" id="KW-0064">Aspartyl protease</keyword>
<feature type="domain" description="Retrovirus-related Pol polyprotein from transposon TNT 1-94-like beta-barrel" evidence="5">
    <location>
        <begin position="51"/>
        <end position="127"/>
    </location>
</feature>
<name>A0A392M2R3_9FABA</name>
<protein>
    <submittedName>
        <fullName evidence="6">Gag-pol polyprotein</fullName>
    </submittedName>
</protein>
<dbReference type="SUPFAM" id="SSF56672">
    <property type="entry name" value="DNA/RNA polymerases"/>
    <property type="match status" value="1"/>
</dbReference>
<dbReference type="GO" id="GO:0004190">
    <property type="term" value="F:aspartic-type endopeptidase activity"/>
    <property type="evidence" value="ECO:0007669"/>
    <property type="project" value="UniProtKB-KW"/>
</dbReference>
<dbReference type="PANTHER" id="PTHR43383:SF2">
    <property type="entry name" value="AMIDOHYDROLASE 2 FAMILY PROTEIN"/>
    <property type="match status" value="1"/>
</dbReference>
<feature type="domain" description="GAG-pre-integrase" evidence="4">
    <location>
        <begin position="132"/>
        <end position="178"/>
    </location>
</feature>
<evidence type="ECO:0000256" key="2">
    <source>
        <dbReference type="SAM" id="MobiDB-lite"/>
    </source>
</evidence>
<proteinExistence type="predicted"/>
<dbReference type="InterPro" id="IPR054722">
    <property type="entry name" value="PolX-like_BBD"/>
</dbReference>
<feature type="domain" description="Reverse transcriptase Ty1/copia-type" evidence="3">
    <location>
        <begin position="297"/>
        <end position="472"/>
    </location>
</feature>
<keyword evidence="1" id="KW-0645">Protease</keyword>
<dbReference type="Pfam" id="PF13976">
    <property type="entry name" value="gag_pre-integrs"/>
    <property type="match status" value="1"/>
</dbReference>
<dbReference type="InterPro" id="IPR013103">
    <property type="entry name" value="RVT_2"/>
</dbReference>
<evidence type="ECO:0000313" key="7">
    <source>
        <dbReference type="Proteomes" id="UP000265520"/>
    </source>
</evidence>
<accession>A0A392M2R3</accession>
<sequence>MKINCFKLYGFPKQNWNNKRTTPYNEARKGQIKMSCLIAHTSLRVSSKEDWYFDSGCSKHMTGEKAYMKEVKSYSNSYVTFGDGAKGKIKGIGKLSGPDLPNIDNVLLVEGLTANLISINHEVMKGYRSKDNCYLWQSQQKNQSDSCMMTKEDETKLWHQKLGHLNLKSMRKIITENMWRMPNSRAYRVYNKRTKTIMESINVVFDDLPETKILDEEEDDEIPQQSDVRPHVPDNTSDILTNETISERQQTNRGPSVRIQKNHPVENIIGNPTEGEALTDEFWINAMQEELGQFTRNQVWELVPRPEETNIIGTKWIFKNKSDENGIVTRNKARLVAQGYTQIEGIDFDETFAPVARLESIRLLLAISCMMKFKLHQMDVKSAFLNGYLHEEIYVEQPKGFTDPSFPEHVYILKKALYGLKQSPKAWYKRLTDFLINNGYNRGGIDKTLFVKKNKEEIMIAQIYADDIVFGGTSD</sequence>
<dbReference type="InterPro" id="IPR043502">
    <property type="entry name" value="DNA/RNA_pol_sf"/>
</dbReference>
<keyword evidence="7" id="KW-1185">Reference proteome</keyword>
<evidence type="ECO:0000256" key="1">
    <source>
        <dbReference type="ARBA" id="ARBA00022750"/>
    </source>
</evidence>
<reference evidence="6 7" key="1">
    <citation type="journal article" date="2018" name="Front. Plant Sci.">
        <title>Red Clover (Trifolium pratense) and Zigzag Clover (T. medium) - A Picture of Genomic Similarities and Differences.</title>
        <authorList>
            <person name="Dluhosova J."/>
            <person name="Istvanek J."/>
            <person name="Nedelnik J."/>
            <person name="Repkova J."/>
        </authorList>
    </citation>
    <scope>NUCLEOTIDE SEQUENCE [LARGE SCALE GENOMIC DNA]</scope>
    <source>
        <strain evidence="7">cv. 10/8</strain>
        <tissue evidence="6">Leaf</tissue>
    </source>
</reference>
<dbReference type="Proteomes" id="UP000265520">
    <property type="component" value="Unassembled WGS sequence"/>
</dbReference>
<dbReference type="EMBL" id="LXQA010002491">
    <property type="protein sequence ID" value="MCH81590.1"/>
    <property type="molecule type" value="Genomic_DNA"/>
</dbReference>
<evidence type="ECO:0000259" key="4">
    <source>
        <dbReference type="Pfam" id="PF13976"/>
    </source>
</evidence>
<evidence type="ECO:0000259" key="3">
    <source>
        <dbReference type="Pfam" id="PF07727"/>
    </source>
</evidence>
<comment type="caution">
    <text evidence="6">The sequence shown here is derived from an EMBL/GenBank/DDBJ whole genome shotgun (WGS) entry which is preliminary data.</text>
</comment>
<keyword evidence="1" id="KW-0378">Hydrolase</keyword>
<dbReference type="Pfam" id="PF22936">
    <property type="entry name" value="Pol_BBD"/>
    <property type="match status" value="1"/>
</dbReference>
<gene>
    <name evidence="6" type="ORF">A2U01_0002380</name>
</gene>
<organism evidence="6 7">
    <name type="scientific">Trifolium medium</name>
    <dbReference type="NCBI Taxonomy" id="97028"/>
    <lineage>
        <taxon>Eukaryota</taxon>
        <taxon>Viridiplantae</taxon>
        <taxon>Streptophyta</taxon>
        <taxon>Embryophyta</taxon>
        <taxon>Tracheophyta</taxon>
        <taxon>Spermatophyta</taxon>
        <taxon>Magnoliopsida</taxon>
        <taxon>eudicotyledons</taxon>
        <taxon>Gunneridae</taxon>
        <taxon>Pentapetalae</taxon>
        <taxon>rosids</taxon>
        <taxon>fabids</taxon>
        <taxon>Fabales</taxon>
        <taxon>Fabaceae</taxon>
        <taxon>Papilionoideae</taxon>
        <taxon>50 kb inversion clade</taxon>
        <taxon>NPAAA clade</taxon>
        <taxon>Hologalegina</taxon>
        <taxon>IRL clade</taxon>
        <taxon>Trifolieae</taxon>
        <taxon>Trifolium</taxon>
    </lineage>
</organism>
<feature type="compositionally biased region" description="Polar residues" evidence="2">
    <location>
        <begin position="234"/>
        <end position="254"/>
    </location>
</feature>
<dbReference type="AlphaFoldDB" id="A0A392M2R3"/>